<evidence type="ECO:0000259" key="4">
    <source>
        <dbReference type="Pfam" id="PF00759"/>
    </source>
</evidence>
<reference key="1">
    <citation type="submission" date="2010-11" db="EMBL/GenBank/DDBJ databases">
        <title>The complete genome of Bacteroides helcogenes P 36-108.</title>
        <authorList>
            <consortium name="US DOE Joint Genome Institute (JGI-PGF)"/>
            <person name="Lucas S."/>
            <person name="Copeland A."/>
            <person name="Lapidus A."/>
            <person name="Bruce D."/>
            <person name="Goodwin L."/>
            <person name="Pitluck S."/>
            <person name="Kyrpides N."/>
            <person name="Mavromatis K."/>
            <person name="Ivanova N."/>
            <person name="Zeytun A."/>
            <person name="Brettin T."/>
            <person name="Detter J.C."/>
            <person name="Tapia R."/>
            <person name="Han C."/>
            <person name="Land M."/>
            <person name="Hauser L."/>
            <person name="Markowitz V."/>
            <person name="Cheng J.-F."/>
            <person name="Hugenholtz P."/>
            <person name="Woyke T."/>
            <person name="Wu D."/>
            <person name="Gronow S."/>
            <person name="Wellnitz S."/>
            <person name="Brambilla E."/>
            <person name="Klenk H.-P."/>
            <person name="Eisen J.A."/>
        </authorList>
    </citation>
    <scope>NUCLEOTIDE SEQUENCE</scope>
    <source>
        <strain>P 36-108</strain>
    </source>
</reference>
<dbReference type="CDD" id="cd02850">
    <property type="entry name" value="E_set_Cellulase_N"/>
    <property type="match status" value="1"/>
</dbReference>
<dbReference type="GO" id="GO:0008810">
    <property type="term" value="F:cellulase activity"/>
    <property type="evidence" value="ECO:0007669"/>
    <property type="project" value="InterPro"/>
</dbReference>
<dbReference type="PATRIC" id="fig|693979.3.peg.3393"/>
<dbReference type="Proteomes" id="UP000008630">
    <property type="component" value="Chromosome"/>
</dbReference>
<keyword evidence="3" id="KW-0624">Polysaccharide degradation</keyword>
<dbReference type="Gene3D" id="2.60.40.10">
    <property type="entry name" value="Immunoglobulins"/>
    <property type="match status" value="1"/>
</dbReference>
<dbReference type="Pfam" id="PF00759">
    <property type="entry name" value="Glyco_hydro_9"/>
    <property type="match status" value="1"/>
</dbReference>
<protein>
    <submittedName>
        <fullName evidence="6">Glycosyl hydrolase, family 9</fullName>
    </submittedName>
</protein>
<evidence type="ECO:0000259" key="5">
    <source>
        <dbReference type="Pfam" id="PF02927"/>
    </source>
</evidence>
<dbReference type="KEGG" id="bhl:Bache_3234"/>
<name>E6SRR8_BACT6</name>
<sequence>MRKRLFIISFLSIIGISGYGQVCLTPDGQLEKQLYESGLIHQPLPLNTANSFETNGWKKEVLESIPLTQSASIEGWKHSGTGTMSFSTEKTISGKGSIKLQFPTFTGKRATGSPSDPDYATYGNSGVAYNLNGANLEKYNRITFSIYPDCDGARIVNMNLTFINADTPVKKGYNQPSGSHLINLINKEWNQCFLEIDEYQRDKVMSISFSTALKGKDRTTGDSAVYYLDNLELQTVKNPENVSGWSPADGKIIYSTTGYTVNSPKTAIVNTNTSTYNDKRFQLLNPASGQTVYEGEIKEETTTLGKFGLLDFTSFNRPGVYQLKVNESLTPTFRIGERIWEDSGWKVLNFLFCQRCGYPVPGKHATCHVDLMSKHDGRSISYAGGWHDAGDLSQQTLQTGDVTFSLLEAYNKLKDKNPALAARLREEAEWGLEFVLKNRYGDGYRASSMGLLIWQDGVFNTLDDISSVRVQNMAFDNFLYAGYEAYASVTLTGDPMLQEYLLKTAEEDFTFAMDKFKKDGFNKFIQPYEHSYNTSRSQYMATISWSASQLYRLTKKSYYADIAAEYIRYTLECQRTEPLKDKAGTCGFFYRDKNKQSIVHYIHQSREQVYMQAINLLCETQPEHPDYPQWARSIRLYGNYLKGLMRYTHPYGMLPSGVYHAEEYKDTTGFYALHLFPPTNAKELYTEQIKNGVRLDKEHYVKRFPVWFNIFNGNTAIHLSTGKSAAICGNFLKDKELLDIGLEQLYWTVGKNPFGQSLIYGEGHNYPQLNTFSSGEMTGEMPVGIRTLGNEDIPYWPQTNNACYKEVWVTSAGKWLSLIAEY</sequence>
<dbReference type="EMBL" id="CP002352">
    <property type="protein sequence ID" value="ADV45158.1"/>
    <property type="molecule type" value="Genomic_DNA"/>
</dbReference>
<dbReference type="Gene3D" id="1.50.10.10">
    <property type="match status" value="1"/>
</dbReference>
<dbReference type="SUPFAM" id="SSF81296">
    <property type="entry name" value="E set domains"/>
    <property type="match status" value="1"/>
</dbReference>
<feature type="domain" description="Glycoside hydrolase family 9" evidence="4">
    <location>
        <begin position="346"/>
        <end position="768"/>
    </location>
</feature>
<dbReference type="InterPro" id="IPR012341">
    <property type="entry name" value="6hp_glycosidase-like_sf"/>
</dbReference>
<dbReference type="HOGENOM" id="CLU_014045_0_0_10"/>
<evidence type="ECO:0000256" key="1">
    <source>
        <dbReference type="ARBA" id="ARBA00007072"/>
    </source>
</evidence>
<evidence type="ECO:0000256" key="2">
    <source>
        <dbReference type="ARBA" id="ARBA00023277"/>
    </source>
</evidence>
<dbReference type="eggNOG" id="COG0726">
    <property type="taxonomic scope" value="Bacteria"/>
</dbReference>
<comment type="similarity">
    <text evidence="1">Belongs to the glycosyl hydrolase 9 (cellulase E) family.</text>
</comment>
<dbReference type="GO" id="GO:0000272">
    <property type="term" value="P:polysaccharide catabolic process"/>
    <property type="evidence" value="ECO:0007669"/>
    <property type="project" value="UniProtKB-KW"/>
</dbReference>
<dbReference type="Pfam" id="PF02927">
    <property type="entry name" value="CelD_N"/>
    <property type="match status" value="1"/>
</dbReference>
<accession>E6SRR8</accession>
<proteinExistence type="inferred from homology"/>
<dbReference type="InterPro" id="IPR004197">
    <property type="entry name" value="Cellulase_Ig-like"/>
</dbReference>
<evidence type="ECO:0000256" key="3">
    <source>
        <dbReference type="ARBA" id="ARBA00023326"/>
    </source>
</evidence>
<gene>
    <name evidence="6" type="ordered locus">Bache_3234</name>
</gene>
<organism evidence="6 7">
    <name type="scientific">Bacteroides helcogenes (strain ATCC 35417 / DSM 20613 / JCM 6297 / CCUG 15421 / P 36-108)</name>
    <dbReference type="NCBI Taxonomy" id="693979"/>
    <lineage>
        <taxon>Bacteria</taxon>
        <taxon>Pseudomonadati</taxon>
        <taxon>Bacteroidota</taxon>
        <taxon>Bacteroidia</taxon>
        <taxon>Bacteroidales</taxon>
        <taxon>Bacteroidaceae</taxon>
        <taxon>Bacteroides</taxon>
    </lineage>
</organism>
<dbReference type="InterPro" id="IPR014756">
    <property type="entry name" value="Ig_E-set"/>
</dbReference>
<dbReference type="AlphaFoldDB" id="E6SRR8"/>
<dbReference type="InterPro" id="IPR001701">
    <property type="entry name" value="Glyco_hydro_9"/>
</dbReference>
<dbReference type="RefSeq" id="WP_013548745.1">
    <property type="nucleotide sequence ID" value="NC_014933.1"/>
</dbReference>
<keyword evidence="2" id="KW-0119">Carbohydrate metabolism</keyword>
<dbReference type="SUPFAM" id="SSF48208">
    <property type="entry name" value="Six-hairpin glycosidases"/>
    <property type="match status" value="1"/>
</dbReference>
<dbReference type="InterPro" id="IPR013783">
    <property type="entry name" value="Ig-like_fold"/>
</dbReference>
<evidence type="ECO:0000313" key="7">
    <source>
        <dbReference type="Proteomes" id="UP000008630"/>
    </source>
</evidence>
<reference evidence="6 7" key="2">
    <citation type="journal article" date="2011" name="Stand. Genomic Sci.">
        <title>Complete genome sequence of Bacteroides helcogenes type strain (P 36-108).</title>
        <authorList>
            <person name="Pati A."/>
            <person name="Gronow S."/>
            <person name="Zeytun A."/>
            <person name="Lapidus A."/>
            <person name="Nolan M."/>
            <person name="Hammon N."/>
            <person name="Deshpande S."/>
            <person name="Cheng J.F."/>
            <person name="Tapia R."/>
            <person name="Han C."/>
            <person name="Goodwin L."/>
            <person name="Pitluck S."/>
            <person name="Liolios K."/>
            <person name="Pagani I."/>
            <person name="Ivanova N."/>
            <person name="Mavromatis K."/>
            <person name="Chen A."/>
            <person name="Palaniappan K."/>
            <person name="Land M."/>
            <person name="Hauser L."/>
            <person name="Chang Y.J."/>
            <person name="Jeffries C.D."/>
            <person name="Detter J.C."/>
            <person name="Brambilla E."/>
            <person name="Rohde M."/>
            <person name="Goker M."/>
            <person name="Woyke T."/>
            <person name="Bristow J."/>
            <person name="Eisen J.A."/>
            <person name="Markowitz V."/>
            <person name="Hugenholtz P."/>
            <person name="Kyrpides N.C."/>
            <person name="Klenk H.P."/>
            <person name="Lucas S."/>
        </authorList>
    </citation>
    <scope>NUCLEOTIDE SEQUENCE [LARGE SCALE GENOMIC DNA]</scope>
    <source>
        <strain evidence="7">ATCC 35417 / DSM 20613 / JCM 6297 / CCUG 15421 / P 36-108</strain>
    </source>
</reference>
<keyword evidence="6" id="KW-0378">Hydrolase</keyword>
<evidence type="ECO:0000313" key="6">
    <source>
        <dbReference type="EMBL" id="ADV45158.1"/>
    </source>
</evidence>
<dbReference type="OrthoDB" id="9808897at2"/>
<keyword evidence="7" id="KW-1185">Reference proteome</keyword>
<dbReference type="STRING" id="693979.Bache_3234"/>
<dbReference type="InterPro" id="IPR008928">
    <property type="entry name" value="6-hairpin_glycosidase_sf"/>
</dbReference>
<feature type="domain" description="Cellulase Ig-like" evidence="5">
    <location>
        <begin position="256"/>
        <end position="327"/>
    </location>
</feature>